<comment type="caution">
    <text evidence="8">The sequence shown here is derived from an EMBL/GenBank/DDBJ whole genome shotgun (WGS) entry which is preliminary data.</text>
</comment>
<comment type="subcellular location">
    <subcellularLocation>
        <location evidence="1">Cell membrane</location>
        <topology evidence="1">Multi-pass membrane protein</topology>
    </subcellularLocation>
</comment>
<comment type="similarity">
    <text evidence="2">Belongs to the UPF0324 family.</text>
</comment>
<evidence type="ECO:0000256" key="2">
    <source>
        <dbReference type="ARBA" id="ARBA00007977"/>
    </source>
</evidence>
<dbReference type="InterPro" id="IPR018383">
    <property type="entry name" value="UPF0324_pro"/>
</dbReference>
<keyword evidence="9" id="KW-1185">Reference proteome</keyword>
<organism evidence="8 9">
    <name type="scientific">Muricoccus nepalensis</name>
    <dbReference type="NCBI Taxonomy" id="1854500"/>
    <lineage>
        <taxon>Bacteria</taxon>
        <taxon>Pseudomonadati</taxon>
        <taxon>Pseudomonadota</taxon>
        <taxon>Alphaproteobacteria</taxon>
        <taxon>Acetobacterales</taxon>
        <taxon>Roseomonadaceae</taxon>
        <taxon>Muricoccus</taxon>
    </lineage>
</organism>
<keyword evidence="3" id="KW-1003">Cell membrane</keyword>
<evidence type="ECO:0000256" key="4">
    <source>
        <dbReference type="ARBA" id="ARBA00022692"/>
    </source>
</evidence>
<feature type="transmembrane region" description="Helical" evidence="7">
    <location>
        <begin position="84"/>
        <end position="106"/>
    </location>
</feature>
<feature type="transmembrane region" description="Helical" evidence="7">
    <location>
        <begin position="284"/>
        <end position="301"/>
    </location>
</feature>
<dbReference type="Pfam" id="PF03601">
    <property type="entry name" value="Cons_hypoth698"/>
    <property type="match status" value="1"/>
</dbReference>
<dbReference type="AlphaFoldDB" id="A0A502G295"/>
<dbReference type="PANTHER" id="PTHR30106:SF2">
    <property type="entry name" value="UPF0324 INNER MEMBRANE PROTEIN YEIH"/>
    <property type="match status" value="1"/>
</dbReference>
<keyword evidence="6 7" id="KW-0472">Membrane</keyword>
<feature type="transmembrane region" description="Helical" evidence="7">
    <location>
        <begin position="171"/>
        <end position="193"/>
    </location>
</feature>
<keyword evidence="4 7" id="KW-0812">Transmembrane</keyword>
<keyword evidence="5 7" id="KW-1133">Transmembrane helix</keyword>
<dbReference type="EMBL" id="RCZP01000011">
    <property type="protein sequence ID" value="TPG55874.1"/>
    <property type="molecule type" value="Genomic_DNA"/>
</dbReference>
<reference evidence="8 9" key="1">
    <citation type="journal article" date="2019" name="Environ. Microbiol.">
        <title>Species interactions and distinct microbial communities in high Arctic permafrost affected cryosols are associated with the CH4 and CO2 gas fluxes.</title>
        <authorList>
            <person name="Altshuler I."/>
            <person name="Hamel J."/>
            <person name="Turney S."/>
            <person name="Magnuson E."/>
            <person name="Levesque R."/>
            <person name="Greer C."/>
            <person name="Whyte L.G."/>
        </authorList>
    </citation>
    <scope>NUCLEOTIDE SEQUENCE [LARGE SCALE GENOMIC DNA]</scope>
    <source>
        <strain evidence="8 9">S9.3B</strain>
    </source>
</reference>
<protein>
    <submittedName>
        <fullName evidence="8">Putative sulfate exporter family transporter</fullName>
    </submittedName>
</protein>
<evidence type="ECO:0000313" key="9">
    <source>
        <dbReference type="Proteomes" id="UP000317078"/>
    </source>
</evidence>
<dbReference type="RefSeq" id="WP_140883752.1">
    <property type="nucleotide sequence ID" value="NZ_RCZP01000011.1"/>
</dbReference>
<feature type="transmembrane region" description="Helical" evidence="7">
    <location>
        <begin position="143"/>
        <end position="165"/>
    </location>
</feature>
<feature type="transmembrane region" description="Helical" evidence="7">
    <location>
        <begin position="21"/>
        <end position="41"/>
    </location>
</feature>
<evidence type="ECO:0000256" key="6">
    <source>
        <dbReference type="ARBA" id="ARBA00023136"/>
    </source>
</evidence>
<feature type="transmembrane region" description="Helical" evidence="7">
    <location>
        <begin position="53"/>
        <end position="72"/>
    </location>
</feature>
<evidence type="ECO:0000256" key="5">
    <source>
        <dbReference type="ARBA" id="ARBA00022989"/>
    </source>
</evidence>
<gene>
    <name evidence="8" type="ORF">EAH89_13090</name>
</gene>
<dbReference type="Proteomes" id="UP000317078">
    <property type="component" value="Unassembled WGS sequence"/>
</dbReference>
<feature type="transmembrane region" description="Helical" evidence="7">
    <location>
        <begin position="307"/>
        <end position="331"/>
    </location>
</feature>
<feature type="transmembrane region" description="Helical" evidence="7">
    <location>
        <begin position="112"/>
        <end position="131"/>
    </location>
</feature>
<feature type="transmembrane region" description="Helical" evidence="7">
    <location>
        <begin position="205"/>
        <end position="231"/>
    </location>
</feature>
<dbReference type="GO" id="GO:0005886">
    <property type="term" value="C:plasma membrane"/>
    <property type="evidence" value="ECO:0007669"/>
    <property type="project" value="UniProtKB-SubCell"/>
</dbReference>
<proteinExistence type="inferred from homology"/>
<dbReference type="PANTHER" id="PTHR30106">
    <property type="entry name" value="INNER MEMBRANE PROTEIN YEIH-RELATED"/>
    <property type="match status" value="1"/>
</dbReference>
<evidence type="ECO:0000313" key="8">
    <source>
        <dbReference type="EMBL" id="TPG55874.1"/>
    </source>
</evidence>
<name>A0A502G295_9PROT</name>
<evidence type="ECO:0000256" key="3">
    <source>
        <dbReference type="ARBA" id="ARBA00022475"/>
    </source>
</evidence>
<feature type="transmembrane region" description="Helical" evidence="7">
    <location>
        <begin position="343"/>
        <end position="362"/>
    </location>
</feature>
<evidence type="ECO:0000256" key="7">
    <source>
        <dbReference type="SAM" id="Phobius"/>
    </source>
</evidence>
<accession>A0A502G295</accession>
<dbReference type="OrthoDB" id="5393513at2"/>
<sequence>MKTATLPRPELAAAPAATSSLLLRVLPGVGLCVAVTLAALTLEHAEAALFGRAWLEALVLAILIGTAIRTAWAPGVRWRPGIEFSAKTLLEVAVVLLGASVSAATVLAIGPWMLLGIASVVAVAILASYGIGRLLGLPVRMALLVACGNSICGNSAIAAVAPVIGADGDDVAASIAFTAVLGVLAVLGLPLLAPLLGLSGHQYGVLAGLTVYAVPQVLAATAPVAAVAVQVGTLVKLVRVLMLGPVVLVLSMLAPRLREEADEPAPHVTAGDRPKAGRPPLHRLLPWFILGFLGMIALRSAGAIPDVVLPLLATAATALTVVSMAALGLGVDVRVVARAGGPATAAVVLSLIVLGAISLGLIRLSGVA</sequence>
<evidence type="ECO:0000256" key="1">
    <source>
        <dbReference type="ARBA" id="ARBA00004651"/>
    </source>
</evidence>